<feature type="transmembrane region" description="Helical" evidence="1">
    <location>
        <begin position="286"/>
        <end position="303"/>
    </location>
</feature>
<evidence type="ECO:0000259" key="2">
    <source>
        <dbReference type="Pfam" id="PF10882"/>
    </source>
</evidence>
<feature type="transmembrane region" description="Helical" evidence="1">
    <location>
        <begin position="207"/>
        <end position="226"/>
    </location>
</feature>
<feature type="transmembrane region" description="Helical" evidence="1">
    <location>
        <begin position="252"/>
        <end position="274"/>
    </location>
</feature>
<accession>A0A178MBT6</accession>
<reference evidence="3 4" key="1">
    <citation type="submission" date="2016-04" db="EMBL/GenBank/DDBJ databases">
        <title>Chloroflexus islandicus sp. nov., a thermophilic filamentous anoxygenic phototrophic bacterium from geyser Strokkur (Iceland).</title>
        <authorList>
            <person name="Gaisin V.A."/>
            <person name="Kalashnikov A.M."/>
            <person name="Sukhacheva M.V."/>
            <person name="Grouzdev D.S."/>
            <person name="Ivanov T.M."/>
            <person name="Kuznetsov B."/>
            <person name="Gorlenko V.M."/>
        </authorList>
    </citation>
    <scope>NUCLEOTIDE SEQUENCE [LARGE SCALE GENOMIC DNA]</scope>
    <source>
        <strain evidence="4">isl-2</strain>
    </source>
</reference>
<dbReference type="OrthoDB" id="150616at2"/>
<dbReference type="Pfam" id="PF10882">
    <property type="entry name" value="bPH_5"/>
    <property type="match status" value="1"/>
</dbReference>
<name>A0A178MBT6_9CHLR</name>
<keyword evidence="1" id="KW-1133">Transmembrane helix</keyword>
<sequence length="305" mass="33445">MQRWRPIATARIWLGLLLAVVSAAGAGWLLLSMSAALSGPPEQWPIDGWLFGQAVLALGLLALAGFLMYRTAAALTLRYSLDRNGLYIQWLGSRAVIPLTLIDRVEQGALAFGDWRTALASIGYYHGRVQTHDGIVIHRFTTRPLAEALVIYAGNAAYAISPIDQAGFVQELEQRRRLGAIQTLAPGIEVARFLVYDFWADPVIRRLLLVTLILNLVLFGAIAAIYPSLPFQIEWRGDQIGAAAELAPRIRIFFLPVAAALTALFNLIGGLIIYRRSPLAARLWQGFSLGVQLFFAIATVAVLRA</sequence>
<evidence type="ECO:0000256" key="1">
    <source>
        <dbReference type="SAM" id="Phobius"/>
    </source>
</evidence>
<comment type="caution">
    <text evidence="3">The sequence shown here is derived from an EMBL/GenBank/DDBJ whole genome shotgun (WGS) entry which is preliminary data.</text>
</comment>
<dbReference type="Proteomes" id="UP000078287">
    <property type="component" value="Unassembled WGS sequence"/>
</dbReference>
<dbReference type="InterPro" id="IPR027783">
    <property type="entry name" value="Bacterial_PH-related"/>
</dbReference>
<protein>
    <recommendedName>
        <fullName evidence="2">Bacterial Pleckstrin homology domain-containing protein</fullName>
    </recommendedName>
</protein>
<gene>
    <name evidence="3" type="ORF">A6A03_14505</name>
</gene>
<dbReference type="AlphaFoldDB" id="A0A178MBT6"/>
<proteinExistence type="predicted"/>
<evidence type="ECO:0000313" key="3">
    <source>
        <dbReference type="EMBL" id="OAN45478.1"/>
    </source>
</evidence>
<feature type="transmembrane region" description="Helical" evidence="1">
    <location>
        <begin position="49"/>
        <end position="69"/>
    </location>
</feature>
<organism evidence="3 4">
    <name type="scientific">Chloroflexus islandicus</name>
    <dbReference type="NCBI Taxonomy" id="1707952"/>
    <lineage>
        <taxon>Bacteria</taxon>
        <taxon>Bacillati</taxon>
        <taxon>Chloroflexota</taxon>
        <taxon>Chloroflexia</taxon>
        <taxon>Chloroflexales</taxon>
        <taxon>Chloroflexineae</taxon>
        <taxon>Chloroflexaceae</taxon>
        <taxon>Chloroflexus</taxon>
    </lineage>
</organism>
<dbReference type="STRING" id="1707952.A6A03_14505"/>
<feature type="transmembrane region" description="Helical" evidence="1">
    <location>
        <begin position="12"/>
        <end position="37"/>
    </location>
</feature>
<evidence type="ECO:0000313" key="4">
    <source>
        <dbReference type="Proteomes" id="UP000078287"/>
    </source>
</evidence>
<dbReference type="EMBL" id="LWQS01000054">
    <property type="protein sequence ID" value="OAN45478.1"/>
    <property type="molecule type" value="Genomic_DNA"/>
</dbReference>
<keyword evidence="1" id="KW-0472">Membrane</keyword>
<feature type="domain" description="Bacterial Pleckstrin homology" evidence="2">
    <location>
        <begin position="77"/>
        <end position="175"/>
    </location>
</feature>
<keyword evidence="4" id="KW-1185">Reference proteome</keyword>
<keyword evidence="1" id="KW-0812">Transmembrane</keyword>